<dbReference type="Pfam" id="PF07486">
    <property type="entry name" value="Hydrolase_2"/>
    <property type="match status" value="1"/>
</dbReference>
<reference evidence="2 3" key="1">
    <citation type="submission" date="2019-09" db="EMBL/GenBank/DDBJ databases">
        <authorList>
            <person name="Chandra G."/>
            <person name="Truman W A."/>
        </authorList>
    </citation>
    <scope>NUCLEOTIDE SEQUENCE [LARGE SCALE GENOMIC DNA]</scope>
    <source>
        <strain evidence="2">PS723</strain>
    </source>
</reference>
<protein>
    <recommendedName>
        <fullName evidence="1">Cell wall hydrolase SleB domain-containing protein</fullName>
    </recommendedName>
</protein>
<proteinExistence type="predicted"/>
<feature type="domain" description="Cell wall hydrolase SleB" evidence="1">
    <location>
        <begin position="197"/>
        <end position="313"/>
    </location>
</feature>
<dbReference type="Gene3D" id="3.90.1720.10">
    <property type="entry name" value="endopeptidase domain like (from Nostoc punctiforme)"/>
    <property type="match status" value="1"/>
</dbReference>
<dbReference type="InterPro" id="IPR011105">
    <property type="entry name" value="Cell_wall_hydrolase_SleB"/>
</dbReference>
<organism evidence="2 3">
    <name type="scientific">Pseudomonas fluorescens</name>
    <dbReference type="NCBI Taxonomy" id="294"/>
    <lineage>
        <taxon>Bacteria</taxon>
        <taxon>Pseudomonadati</taxon>
        <taxon>Pseudomonadota</taxon>
        <taxon>Gammaproteobacteria</taxon>
        <taxon>Pseudomonadales</taxon>
        <taxon>Pseudomonadaceae</taxon>
        <taxon>Pseudomonas</taxon>
    </lineage>
</organism>
<dbReference type="GO" id="GO:0016787">
    <property type="term" value="F:hydrolase activity"/>
    <property type="evidence" value="ECO:0007669"/>
    <property type="project" value="InterPro"/>
</dbReference>
<name>A0A5E7EUV1_PSEFL</name>
<dbReference type="EMBL" id="CABVHY010000029">
    <property type="protein sequence ID" value="VVO30282.1"/>
    <property type="molecule type" value="Genomic_DNA"/>
</dbReference>
<dbReference type="InterPro" id="IPR042047">
    <property type="entry name" value="SleB_dom1"/>
</dbReference>
<dbReference type="Gene3D" id="1.10.10.2520">
    <property type="entry name" value="Cell wall hydrolase SleB, domain 1"/>
    <property type="match status" value="1"/>
</dbReference>
<evidence type="ECO:0000313" key="3">
    <source>
        <dbReference type="Proteomes" id="UP000379480"/>
    </source>
</evidence>
<accession>A0A5E7EUV1</accession>
<dbReference type="AlphaFoldDB" id="A0A5E7EUV1"/>
<dbReference type="Proteomes" id="UP000379480">
    <property type="component" value="Unassembled WGS sequence"/>
</dbReference>
<evidence type="ECO:0000259" key="1">
    <source>
        <dbReference type="Pfam" id="PF07486"/>
    </source>
</evidence>
<sequence precursor="true">MSVQLAVRKDDTRLGARCIQWWSGSPYSHCELVVAGVCYSSSIMDHGVRAKVIELDPEKWELIELPWADPARVLAYFAATDGHSYGWYSLTYSQLFNRNQVDPTSQFCSEWCAAALGLPNPAIHSPRTLAAECRYLGQFAAPLARAVPPPPWPPRAVVVCPPRPAECGCFFVWRNLMTAEEKDRDILARTLWGEARGEGLAGQIAVAWTIRNRVHDGLAKSWWGEGYAGVCLKAWQFSCWNKNDPNFAYLSGSKPIPAGQFAQAQRAADQVIAGTAPDPTGGATHYYATTMPKAPAWTVGAKQTLKLGHHVFFRDVP</sequence>
<evidence type="ECO:0000313" key="2">
    <source>
        <dbReference type="EMBL" id="VVO30282.1"/>
    </source>
</evidence>
<gene>
    <name evidence="2" type="ORF">PS723_04933</name>
</gene>